<reference evidence="2" key="1">
    <citation type="submission" date="2018-01" db="EMBL/GenBank/DDBJ databases">
        <title>An insight into the sialome of Amazonian anophelines.</title>
        <authorList>
            <person name="Ribeiro J.M."/>
            <person name="Scarpassa V."/>
            <person name="Calvo E."/>
        </authorList>
    </citation>
    <scope>NUCLEOTIDE SEQUENCE</scope>
</reference>
<feature type="transmembrane region" description="Helical" evidence="1">
    <location>
        <begin position="27"/>
        <end position="50"/>
    </location>
</feature>
<evidence type="ECO:0000256" key="1">
    <source>
        <dbReference type="SAM" id="Phobius"/>
    </source>
</evidence>
<name>A0A2M4DEW7_ANODA</name>
<dbReference type="EMBL" id="GGFL01011964">
    <property type="protein sequence ID" value="MBW76142.1"/>
    <property type="molecule type" value="Transcribed_RNA"/>
</dbReference>
<proteinExistence type="predicted"/>
<keyword evidence="1" id="KW-0812">Transmembrane</keyword>
<keyword evidence="1" id="KW-1133">Transmembrane helix</keyword>
<dbReference type="AlphaFoldDB" id="A0A2M4DEW7"/>
<keyword evidence="1" id="KW-0472">Membrane</keyword>
<sequence>MSFVGEDIMMVVLLLWRSGLWSVCDRMVGIVAVRMYGCICSALLSIFLYCKIAFQVKQDKMDTIASNFLEGTCMLQKRI</sequence>
<evidence type="ECO:0000313" key="2">
    <source>
        <dbReference type="EMBL" id="MBW76142.1"/>
    </source>
</evidence>
<organism evidence="2">
    <name type="scientific">Anopheles darlingi</name>
    <name type="common">Mosquito</name>
    <dbReference type="NCBI Taxonomy" id="43151"/>
    <lineage>
        <taxon>Eukaryota</taxon>
        <taxon>Metazoa</taxon>
        <taxon>Ecdysozoa</taxon>
        <taxon>Arthropoda</taxon>
        <taxon>Hexapoda</taxon>
        <taxon>Insecta</taxon>
        <taxon>Pterygota</taxon>
        <taxon>Neoptera</taxon>
        <taxon>Endopterygota</taxon>
        <taxon>Diptera</taxon>
        <taxon>Nematocera</taxon>
        <taxon>Culicoidea</taxon>
        <taxon>Culicidae</taxon>
        <taxon>Anophelinae</taxon>
        <taxon>Anopheles</taxon>
    </lineage>
</organism>
<accession>A0A2M4DEW7</accession>
<protein>
    <submittedName>
        <fullName evidence="2">Uncharacterized protein</fullName>
    </submittedName>
</protein>